<protein>
    <submittedName>
        <fullName evidence="2">Uncharacterized protein</fullName>
    </submittedName>
</protein>
<dbReference type="AlphaFoldDB" id="A0A7X9S000"/>
<dbReference type="Proteomes" id="UP000576082">
    <property type="component" value="Unassembled WGS sequence"/>
</dbReference>
<evidence type="ECO:0000256" key="1">
    <source>
        <dbReference type="SAM" id="SignalP"/>
    </source>
</evidence>
<gene>
    <name evidence="2" type="ORF">HHU12_27485</name>
</gene>
<feature type="chain" id="PRO_5031367098" evidence="1">
    <location>
        <begin position="19"/>
        <end position="220"/>
    </location>
</feature>
<organism evidence="2 3">
    <name type="scientific">Flammeovirga aprica JL-4</name>
    <dbReference type="NCBI Taxonomy" id="694437"/>
    <lineage>
        <taxon>Bacteria</taxon>
        <taxon>Pseudomonadati</taxon>
        <taxon>Bacteroidota</taxon>
        <taxon>Cytophagia</taxon>
        <taxon>Cytophagales</taxon>
        <taxon>Flammeovirgaceae</taxon>
        <taxon>Flammeovirga</taxon>
    </lineage>
</organism>
<evidence type="ECO:0000313" key="3">
    <source>
        <dbReference type="Proteomes" id="UP000576082"/>
    </source>
</evidence>
<evidence type="ECO:0000313" key="2">
    <source>
        <dbReference type="EMBL" id="NME71739.1"/>
    </source>
</evidence>
<sequence length="220" mass="25376">MKHLLSFLFLLIYTTAYAQIGKVYPKDESLNDPSLMQFITDLKVAVQEKDRAFIERSLASKTYTTNEGLDQTTKEGFMKYYFSTAPNEKESGIWSTFEFIFKIGGGGFSKDQNEYYLPYTSANIYEDNDMFDSFGLLIALSDSTPVYEKPEQGSKIVKFLSYDVVPETYEWDRYTWYQVILANDDTAYVNPKDFIPTLSIRAGLIKEDGLWKIQYADGFD</sequence>
<reference evidence="2 3" key="1">
    <citation type="submission" date="2020-04" db="EMBL/GenBank/DDBJ databases">
        <title>Flammeovirga sp. SR4, a novel species isolated from seawater.</title>
        <authorList>
            <person name="Wang X."/>
        </authorList>
    </citation>
    <scope>NUCLEOTIDE SEQUENCE [LARGE SCALE GENOMIC DNA]</scope>
    <source>
        <strain evidence="2 3">ATCC 23126</strain>
    </source>
</reference>
<dbReference type="RefSeq" id="WP_169659945.1">
    <property type="nucleotide sequence ID" value="NZ_JABANE010000112.1"/>
</dbReference>
<comment type="caution">
    <text evidence="2">The sequence shown here is derived from an EMBL/GenBank/DDBJ whole genome shotgun (WGS) entry which is preliminary data.</text>
</comment>
<accession>A0A7X9S000</accession>
<feature type="signal peptide" evidence="1">
    <location>
        <begin position="1"/>
        <end position="18"/>
    </location>
</feature>
<dbReference type="EMBL" id="JABANE010000112">
    <property type="protein sequence ID" value="NME71739.1"/>
    <property type="molecule type" value="Genomic_DNA"/>
</dbReference>
<name>A0A7X9S000_9BACT</name>
<proteinExistence type="predicted"/>
<keyword evidence="3" id="KW-1185">Reference proteome</keyword>
<keyword evidence="1" id="KW-0732">Signal</keyword>